<dbReference type="HAMAP" id="MF_00223">
    <property type="entry name" value="FolE"/>
    <property type="match status" value="1"/>
</dbReference>
<keyword evidence="5" id="KW-0547">Nucleotide-binding</keyword>
<evidence type="ECO:0000256" key="4">
    <source>
        <dbReference type="ARBA" id="ARBA00022801"/>
    </source>
</evidence>
<sequence>MKLANPAYSRTLSAEEHAAGLLAALGVDLDTESTRRTPERMVHALQELMTPRAFNLTTFPNLEGYTELVAQHGIPVVSLCEHHALPFTGQAVVAYLPDERIVGLSKLARVVEMFASGPQVQERLTKQIASYLHDQLKARGVGVMIRAEHMCMTLRGAQAPGTITLTTSLTGEFRDDARSRQEFFAIAHEGRR</sequence>
<evidence type="ECO:0000256" key="5">
    <source>
        <dbReference type="HAMAP-Rule" id="MF_00223"/>
    </source>
</evidence>
<dbReference type="OrthoDB" id="9801207at2"/>
<feature type="binding site" evidence="5">
    <location>
        <position position="80"/>
    </location>
    <ligand>
        <name>Zn(2+)</name>
        <dbReference type="ChEBI" id="CHEBI:29105"/>
    </ligand>
</feature>
<feature type="binding site" evidence="5">
    <location>
        <position position="151"/>
    </location>
    <ligand>
        <name>Zn(2+)</name>
        <dbReference type="ChEBI" id="CHEBI:29105"/>
    </ligand>
</feature>
<comment type="caution">
    <text evidence="7">The sequence shown here is derived from an EMBL/GenBank/DDBJ whole genome shotgun (WGS) entry which is preliminary data.</text>
</comment>
<keyword evidence="5" id="KW-0342">GTP-binding</keyword>
<evidence type="ECO:0000313" key="7">
    <source>
        <dbReference type="EMBL" id="RMI34557.1"/>
    </source>
</evidence>
<keyword evidence="8" id="KW-1185">Reference proteome</keyword>
<comment type="subunit">
    <text evidence="5">Homopolymer.</text>
</comment>
<dbReference type="GO" id="GO:0046654">
    <property type="term" value="P:tetrahydrofolate biosynthetic process"/>
    <property type="evidence" value="ECO:0007669"/>
    <property type="project" value="UniProtKB-UniRule"/>
</dbReference>
<accession>A0A3M2LAL6</accession>
<keyword evidence="5" id="KW-0862">Zinc</keyword>
<dbReference type="NCBIfam" id="NF006826">
    <property type="entry name" value="PRK09347.1-3"/>
    <property type="match status" value="1"/>
</dbReference>
<dbReference type="Proteomes" id="UP000282674">
    <property type="component" value="Unassembled WGS sequence"/>
</dbReference>
<dbReference type="PANTHER" id="PTHR11109">
    <property type="entry name" value="GTP CYCLOHYDROLASE I"/>
    <property type="match status" value="1"/>
</dbReference>
<dbReference type="InterPro" id="IPR020602">
    <property type="entry name" value="GTP_CycHdrlase_I_dom"/>
</dbReference>
<dbReference type="GO" id="GO:0006729">
    <property type="term" value="P:tetrahydrobiopterin biosynthetic process"/>
    <property type="evidence" value="ECO:0007669"/>
    <property type="project" value="TreeGrafter"/>
</dbReference>
<dbReference type="SUPFAM" id="SSF55620">
    <property type="entry name" value="Tetrahydrobiopterin biosynthesis enzymes-like"/>
    <property type="match status" value="1"/>
</dbReference>
<dbReference type="GO" id="GO:0006730">
    <property type="term" value="P:one-carbon metabolic process"/>
    <property type="evidence" value="ECO:0007669"/>
    <property type="project" value="UniProtKB-UniRule"/>
</dbReference>
<dbReference type="EMBL" id="RFFG01000168">
    <property type="protein sequence ID" value="RMI34557.1"/>
    <property type="molecule type" value="Genomic_DNA"/>
</dbReference>
<dbReference type="AlphaFoldDB" id="A0A3M2LAL6"/>
<keyword evidence="4 5" id="KW-0378">Hydrolase</keyword>
<dbReference type="Pfam" id="PF01227">
    <property type="entry name" value="GTP_cyclohydroI"/>
    <property type="match status" value="1"/>
</dbReference>
<evidence type="ECO:0000256" key="2">
    <source>
        <dbReference type="ARBA" id="ARBA00005080"/>
    </source>
</evidence>
<dbReference type="PANTHER" id="PTHR11109:SF7">
    <property type="entry name" value="GTP CYCLOHYDROLASE 1"/>
    <property type="match status" value="1"/>
</dbReference>
<protein>
    <recommendedName>
        <fullName evidence="5">GTP cyclohydrolase 1</fullName>
        <ecNumber evidence="5">3.5.4.16</ecNumber>
    </recommendedName>
    <alternativeName>
        <fullName evidence="5">GTP cyclohydrolase I</fullName>
        <shortName evidence="5">GTP-CH-I</shortName>
    </alternativeName>
</protein>
<comment type="pathway">
    <text evidence="2 5">Cofactor biosynthesis; 7,8-dihydroneopterin triphosphate biosynthesis; 7,8-dihydroneopterin triphosphate from GTP: step 1/1.</text>
</comment>
<dbReference type="GO" id="GO:0008270">
    <property type="term" value="F:zinc ion binding"/>
    <property type="evidence" value="ECO:0007669"/>
    <property type="project" value="UniProtKB-UniRule"/>
</dbReference>
<proteinExistence type="inferred from homology"/>
<organism evidence="7 8">
    <name type="scientific">Actinomadura harenae</name>
    <dbReference type="NCBI Taxonomy" id="2483351"/>
    <lineage>
        <taxon>Bacteria</taxon>
        <taxon>Bacillati</taxon>
        <taxon>Actinomycetota</taxon>
        <taxon>Actinomycetes</taxon>
        <taxon>Streptosporangiales</taxon>
        <taxon>Thermomonosporaceae</taxon>
        <taxon>Actinomadura</taxon>
    </lineage>
</organism>
<evidence type="ECO:0000259" key="6">
    <source>
        <dbReference type="Pfam" id="PF01227"/>
    </source>
</evidence>
<comment type="similarity">
    <text evidence="5">Belongs to the GTP cyclohydrolase I family.</text>
</comment>
<dbReference type="EC" id="3.5.4.16" evidence="5"/>
<dbReference type="Gene3D" id="3.30.1130.10">
    <property type="match status" value="1"/>
</dbReference>
<keyword evidence="5" id="KW-0479">Metal-binding</keyword>
<dbReference type="FunFam" id="3.30.1130.10:FF:000001">
    <property type="entry name" value="GTP cyclohydrolase 1"/>
    <property type="match status" value="1"/>
</dbReference>
<dbReference type="UniPathway" id="UPA00848">
    <property type="reaction ID" value="UER00151"/>
</dbReference>
<name>A0A3M2LAL6_9ACTN</name>
<feature type="domain" description="GTP cyclohydrolase I" evidence="6">
    <location>
        <begin position="15"/>
        <end position="186"/>
    </location>
</feature>
<evidence type="ECO:0000313" key="8">
    <source>
        <dbReference type="Proteomes" id="UP000282674"/>
    </source>
</evidence>
<dbReference type="InterPro" id="IPR043133">
    <property type="entry name" value="GTP-CH-I_C/QueF"/>
</dbReference>
<dbReference type="NCBIfam" id="NF006825">
    <property type="entry name" value="PRK09347.1-2"/>
    <property type="match status" value="1"/>
</dbReference>
<feature type="binding site" evidence="5">
    <location>
        <position position="83"/>
    </location>
    <ligand>
        <name>Zn(2+)</name>
        <dbReference type="ChEBI" id="CHEBI:29105"/>
    </ligand>
</feature>
<dbReference type="GO" id="GO:0005525">
    <property type="term" value="F:GTP binding"/>
    <property type="evidence" value="ECO:0007669"/>
    <property type="project" value="UniProtKB-KW"/>
</dbReference>
<evidence type="ECO:0000256" key="1">
    <source>
        <dbReference type="ARBA" id="ARBA00001052"/>
    </source>
</evidence>
<gene>
    <name evidence="5" type="primary">folE</name>
    <name evidence="7" type="ORF">EBO15_40865</name>
</gene>
<dbReference type="InterPro" id="IPR001474">
    <property type="entry name" value="GTP_CycHdrlase_I"/>
</dbReference>
<evidence type="ECO:0000256" key="3">
    <source>
        <dbReference type="ARBA" id="ARBA00022563"/>
    </source>
</evidence>
<keyword evidence="3 5" id="KW-0554">One-carbon metabolism</keyword>
<dbReference type="GO" id="GO:0005737">
    <property type="term" value="C:cytoplasm"/>
    <property type="evidence" value="ECO:0007669"/>
    <property type="project" value="TreeGrafter"/>
</dbReference>
<dbReference type="GO" id="GO:0003934">
    <property type="term" value="F:GTP cyclohydrolase I activity"/>
    <property type="evidence" value="ECO:0007669"/>
    <property type="project" value="UniProtKB-UniRule"/>
</dbReference>
<reference evidence="7 8" key="1">
    <citation type="submission" date="2018-10" db="EMBL/GenBank/DDBJ databases">
        <title>Isolation from soil.</title>
        <authorList>
            <person name="Hu J."/>
        </authorList>
    </citation>
    <scope>NUCLEOTIDE SEQUENCE [LARGE SCALE GENOMIC DNA]</scope>
    <source>
        <strain evidence="7 8">NEAU-Ht49</strain>
    </source>
</reference>
<comment type="catalytic activity">
    <reaction evidence="1 5">
        <text>GTP + H2O = 7,8-dihydroneopterin 3'-triphosphate + formate + H(+)</text>
        <dbReference type="Rhea" id="RHEA:17473"/>
        <dbReference type="ChEBI" id="CHEBI:15377"/>
        <dbReference type="ChEBI" id="CHEBI:15378"/>
        <dbReference type="ChEBI" id="CHEBI:15740"/>
        <dbReference type="ChEBI" id="CHEBI:37565"/>
        <dbReference type="ChEBI" id="CHEBI:58462"/>
        <dbReference type="EC" id="3.5.4.16"/>
    </reaction>
</comment>
<dbReference type="RefSeq" id="WP_122199816.1">
    <property type="nucleotide sequence ID" value="NZ_JBHSKC010000028.1"/>
</dbReference>